<dbReference type="STRING" id="215250.A0A316YK26"/>
<evidence type="ECO:0000313" key="12">
    <source>
        <dbReference type="Proteomes" id="UP000245768"/>
    </source>
</evidence>
<feature type="compositionally biased region" description="Basic residues" evidence="9">
    <location>
        <begin position="520"/>
        <end position="538"/>
    </location>
</feature>
<evidence type="ECO:0000256" key="5">
    <source>
        <dbReference type="ARBA" id="ARBA00022741"/>
    </source>
</evidence>
<evidence type="ECO:0000256" key="7">
    <source>
        <dbReference type="ARBA" id="ARBA00023134"/>
    </source>
</evidence>
<dbReference type="SUPFAM" id="SSF142695">
    <property type="entry name" value="RibA-like"/>
    <property type="match status" value="2"/>
</dbReference>
<dbReference type="GO" id="GO:0005525">
    <property type="term" value="F:GTP binding"/>
    <property type="evidence" value="ECO:0007669"/>
    <property type="project" value="UniProtKB-KW"/>
</dbReference>
<dbReference type="GO" id="GO:0003935">
    <property type="term" value="F:GTP cyclohydrolase II activity"/>
    <property type="evidence" value="ECO:0007669"/>
    <property type="project" value="UniProtKB-EC"/>
</dbReference>
<dbReference type="EC" id="3.5.4.25" evidence="3"/>
<feature type="compositionally biased region" description="Basic and acidic residues" evidence="9">
    <location>
        <begin position="661"/>
        <end position="675"/>
    </location>
</feature>
<protein>
    <recommendedName>
        <fullName evidence="3">GTP cyclohydrolase II</fullName>
        <ecNumber evidence="3">3.5.4.25</ecNumber>
    </recommendedName>
</protein>
<dbReference type="CDD" id="cd00641">
    <property type="entry name" value="GTP_cyclohydro2"/>
    <property type="match status" value="1"/>
</dbReference>
<evidence type="ECO:0000256" key="6">
    <source>
        <dbReference type="ARBA" id="ARBA00022801"/>
    </source>
</evidence>
<evidence type="ECO:0000256" key="2">
    <source>
        <dbReference type="ARBA" id="ARBA00008131"/>
    </source>
</evidence>
<feature type="domain" description="GTP cyclohydrolase II" evidence="10">
    <location>
        <begin position="382"/>
        <end position="512"/>
    </location>
</feature>
<dbReference type="OrthoDB" id="5569761at2759"/>
<dbReference type="InParanoid" id="A0A316YK26"/>
<evidence type="ECO:0000256" key="4">
    <source>
        <dbReference type="ARBA" id="ARBA00022619"/>
    </source>
</evidence>
<evidence type="ECO:0000313" key="11">
    <source>
        <dbReference type="EMBL" id="PWN89426.1"/>
    </source>
</evidence>
<evidence type="ECO:0000256" key="1">
    <source>
        <dbReference type="ARBA" id="ARBA00005104"/>
    </source>
</evidence>
<dbReference type="RefSeq" id="XP_025376624.1">
    <property type="nucleotide sequence ID" value="XM_025522131.1"/>
</dbReference>
<feature type="compositionally biased region" description="Polar residues" evidence="9">
    <location>
        <begin position="539"/>
        <end position="554"/>
    </location>
</feature>
<feature type="compositionally biased region" description="Basic and acidic residues" evidence="9">
    <location>
        <begin position="100"/>
        <end position="117"/>
    </location>
</feature>
<dbReference type="InterPro" id="IPR032677">
    <property type="entry name" value="GTP_cyclohydro_II"/>
</dbReference>
<keyword evidence="12" id="KW-1185">Reference proteome</keyword>
<feature type="region of interest" description="Disordered" evidence="9">
    <location>
        <begin position="645"/>
        <end position="679"/>
    </location>
</feature>
<dbReference type="InterPro" id="IPR036144">
    <property type="entry name" value="RibA-like_sf"/>
</dbReference>
<evidence type="ECO:0000256" key="8">
    <source>
        <dbReference type="ARBA" id="ARBA00049295"/>
    </source>
</evidence>
<dbReference type="Proteomes" id="UP000245768">
    <property type="component" value="Unassembled WGS sequence"/>
</dbReference>
<keyword evidence="6" id="KW-0378">Hydrolase</keyword>
<evidence type="ECO:0000259" key="10">
    <source>
        <dbReference type="Pfam" id="PF00925"/>
    </source>
</evidence>
<dbReference type="EMBL" id="KZ819637">
    <property type="protein sequence ID" value="PWN89426.1"/>
    <property type="molecule type" value="Genomic_DNA"/>
</dbReference>
<feature type="region of interest" description="Disordered" evidence="9">
    <location>
        <begin position="30"/>
        <end position="51"/>
    </location>
</feature>
<dbReference type="Gene3D" id="3.40.50.10990">
    <property type="entry name" value="GTP cyclohydrolase II"/>
    <property type="match status" value="1"/>
</dbReference>
<evidence type="ECO:0000256" key="3">
    <source>
        <dbReference type="ARBA" id="ARBA00012762"/>
    </source>
</evidence>
<dbReference type="PANTHER" id="PTHR21327:SF29">
    <property type="entry name" value="GTP CYCLOHYDROLASE-2"/>
    <property type="match status" value="1"/>
</dbReference>
<gene>
    <name evidence="11" type="ORF">FA10DRAFT_267994</name>
</gene>
<dbReference type="GO" id="GO:0009231">
    <property type="term" value="P:riboflavin biosynthetic process"/>
    <property type="evidence" value="ECO:0007669"/>
    <property type="project" value="UniProtKB-KW"/>
</dbReference>
<dbReference type="PANTHER" id="PTHR21327">
    <property type="entry name" value="GTP CYCLOHYDROLASE II-RELATED"/>
    <property type="match status" value="1"/>
</dbReference>
<feature type="region of interest" description="Disordered" evidence="9">
    <location>
        <begin position="85"/>
        <end position="214"/>
    </location>
</feature>
<sequence length="694" mass="76790">MTTTAAPSHQSHSITPNDLELLDLISSLPTRSSAASPSTSYGSLHGDGPAKKRPLATLQALRRPPIDPIVLAASLSSGPHVTRHHFHHSFGGKVGSKQMRRSEREEQQKQEEQDALRRAQKPPARHRAGSYANCDVEGEHEEATRDLHEAVYSQMARPSKQMPRSERLRLEKEAKEQAERAKAAHDRAVREKEQAHDKQAGKASERPKLSREPTAQIEEELHQRKEALRSRQASSTVQNASLVETGGAVGANLHDAGALSTPAAMPSIVRPPPLHVRCYARTRIPTPHGEILCHLYRNNRDSKEHLAFVVDPAQNEVGGDWERGGEVSSRHIRSKTLDEVWGPQETEMERIVRGAYVGRLGPTFQKASEPQARHKAPSPGPGEVEPPLVRIHSECFTGETIGSQRCDCGEQLDEAIRLIHATSPTRGVVVYLRQEGRGIGLLDKLMAYNLQDMGHDTVSANILLGHLADARRYDIAAEILRDLGVNDCKLLTNNPEKMESLEREGVHVRSRVAMVPRVWRVGHHHGRSRRRTKGKRSKLPSSNLASSVMSQLSNHHSDGEGNHEGEVSDDGSESDSSRDSYVDHIMRRSGATMLGGSVTRGPELEKYLRTKVERMGHMLDLPSAASPAEAEGQLKGKPKTILHAADSGQEDEESASLMGESELRQFTTDDHHTADEGDEDEILIHHHHHHPHHH</sequence>
<accession>A0A316YK26</accession>
<feature type="region of interest" description="Disordered" evidence="9">
    <location>
        <begin position="366"/>
        <end position="386"/>
    </location>
</feature>
<comment type="catalytic activity">
    <reaction evidence="8">
        <text>GTP + 4 H2O = 2,5-diamino-6-hydroxy-4-(5-phosphoribosylamino)-pyrimidine + formate + 2 phosphate + 3 H(+)</text>
        <dbReference type="Rhea" id="RHEA:23704"/>
        <dbReference type="ChEBI" id="CHEBI:15377"/>
        <dbReference type="ChEBI" id="CHEBI:15378"/>
        <dbReference type="ChEBI" id="CHEBI:15740"/>
        <dbReference type="ChEBI" id="CHEBI:37565"/>
        <dbReference type="ChEBI" id="CHEBI:43474"/>
        <dbReference type="ChEBI" id="CHEBI:58614"/>
        <dbReference type="EC" id="3.5.4.25"/>
    </reaction>
</comment>
<feature type="region of interest" description="Disordered" evidence="9">
    <location>
        <begin position="519"/>
        <end position="579"/>
    </location>
</feature>
<evidence type="ECO:0000256" key="9">
    <source>
        <dbReference type="SAM" id="MobiDB-lite"/>
    </source>
</evidence>
<feature type="compositionally biased region" description="Basic residues" evidence="9">
    <location>
        <begin position="118"/>
        <end position="128"/>
    </location>
</feature>
<organism evidence="11 12">
    <name type="scientific">Acaromyces ingoldii</name>
    <dbReference type="NCBI Taxonomy" id="215250"/>
    <lineage>
        <taxon>Eukaryota</taxon>
        <taxon>Fungi</taxon>
        <taxon>Dikarya</taxon>
        <taxon>Basidiomycota</taxon>
        <taxon>Ustilaginomycotina</taxon>
        <taxon>Exobasidiomycetes</taxon>
        <taxon>Exobasidiales</taxon>
        <taxon>Cryptobasidiaceae</taxon>
        <taxon>Acaromyces</taxon>
    </lineage>
</organism>
<comment type="pathway">
    <text evidence="1">Cofactor biosynthesis; riboflavin biosynthesis.</text>
</comment>
<keyword evidence="5" id="KW-0547">Nucleotide-binding</keyword>
<feature type="compositionally biased region" description="Basic and acidic residues" evidence="9">
    <location>
        <begin position="555"/>
        <end position="566"/>
    </location>
</feature>
<dbReference type="AlphaFoldDB" id="A0A316YK26"/>
<reference evidence="11 12" key="1">
    <citation type="journal article" date="2018" name="Mol. Biol. Evol.">
        <title>Broad Genomic Sampling Reveals a Smut Pathogenic Ancestry of the Fungal Clade Ustilaginomycotina.</title>
        <authorList>
            <person name="Kijpornyongpan T."/>
            <person name="Mondo S.J."/>
            <person name="Barry K."/>
            <person name="Sandor L."/>
            <person name="Lee J."/>
            <person name="Lipzen A."/>
            <person name="Pangilinan J."/>
            <person name="LaButti K."/>
            <person name="Hainaut M."/>
            <person name="Henrissat B."/>
            <person name="Grigoriev I.V."/>
            <person name="Spatafora J.W."/>
            <person name="Aime M.C."/>
        </authorList>
    </citation>
    <scope>NUCLEOTIDE SEQUENCE [LARGE SCALE GENOMIC DNA]</scope>
    <source>
        <strain evidence="11 12">MCA 4198</strain>
    </source>
</reference>
<feature type="compositionally biased region" description="Low complexity" evidence="9">
    <location>
        <begin position="30"/>
        <end position="44"/>
    </location>
</feature>
<name>A0A316YK26_9BASI</name>
<dbReference type="NCBIfam" id="NF001591">
    <property type="entry name" value="PRK00393.1"/>
    <property type="match status" value="1"/>
</dbReference>
<dbReference type="InterPro" id="IPR000926">
    <property type="entry name" value="RibA"/>
</dbReference>
<proteinExistence type="inferred from homology"/>
<dbReference type="Pfam" id="PF00925">
    <property type="entry name" value="GTP_cyclohydro2"/>
    <property type="match status" value="1"/>
</dbReference>
<comment type="similarity">
    <text evidence="2">Belongs to the GTP cyclohydrolase II family.</text>
</comment>
<dbReference type="GeneID" id="37044047"/>
<feature type="compositionally biased region" description="Basic and acidic residues" evidence="9">
    <location>
        <begin position="163"/>
        <end position="211"/>
    </location>
</feature>
<keyword evidence="7" id="KW-0342">GTP-binding</keyword>
<keyword evidence="4" id="KW-0686">Riboflavin biosynthesis</keyword>